<feature type="compositionally biased region" description="Basic residues" evidence="1">
    <location>
        <begin position="330"/>
        <end position="349"/>
    </location>
</feature>
<feature type="compositionally biased region" description="Basic residues" evidence="1">
    <location>
        <begin position="310"/>
        <end position="320"/>
    </location>
</feature>
<protein>
    <submittedName>
        <fullName evidence="2">Uncharacterized protein</fullName>
    </submittedName>
</protein>
<name>A0A9P5KW50_PENCR</name>
<dbReference type="EMBL" id="JAAOZQ010000214">
    <property type="protein sequence ID" value="KAF7515033.1"/>
    <property type="molecule type" value="Genomic_DNA"/>
</dbReference>
<sequence>MLNSNIRILLTLNKRKVKSTLTDQRNLIHILLEEKKANIAKFDQLSSSIQAFSICNDDGSHQESSRSLSTEKPLPPLSTELRKYHTLVQRLLHEIDAYQYSLEQSRHIRIRNGVVNVHSVDAALFQYTHGHTATQIFDNPFFKFRDAYFPAPVTTREQSVPTREAQHAHVSPRESEYDVVRHSNTEEDPYYYHRHSRVHEYDFSSRRRLDPDGSISRASHRGGNQDHDFSSDDNTVYTPKETHDYEDCPHHRRHLVEGELVGAGAAELFRSHSKKSRGEVNHGASRISKTFGAGGLGAVAVNPASRARGYYHRSKSRHRAHSFEDDCSSHRHSIHGRSRRSRSRSHSHSRAQILLELGVGAAAVAAGVASLRAGDRQGRSRTRSRSRVIRRGRSAKDEEQGERSRSTSRPKQALPIVNAGAATAAATGLHENGKLQEDERDGTSRAQHRSRPRCAAPSQFYPDLSRDLNGLVEYGVDPVTGSIPDEHYYRQLSSPSAPYDSSDTYSRRSTRSRTRSRSHRDRYSSSPGSDHEDRRRHRSKKHRSRSREISAVLGVIGLGYAAQYSQHKYCRKPEEREWSRNKERKQEVSIKRFQSCSDNDDAPCGRTRTCLNQNLISHAVSDAEKTARQDGQSEEEGSSYKYRRMNSPCRKLEKSAEYDKVNESTTLTPKTAKNDLSLPSAIDEVMEETLEGLVLQWTNLTREKIEIE</sequence>
<evidence type="ECO:0000313" key="2">
    <source>
        <dbReference type="EMBL" id="KAF7515033.1"/>
    </source>
</evidence>
<evidence type="ECO:0000256" key="1">
    <source>
        <dbReference type="SAM" id="MobiDB-lite"/>
    </source>
</evidence>
<feature type="region of interest" description="Disordered" evidence="1">
    <location>
        <begin position="372"/>
        <end position="415"/>
    </location>
</feature>
<proteinExistence type="predicted"/>
<dbReference type="PANTHER" id="PTHR35487:SF1">
    <property type="entry name" value="DUF3824 DOMAIN-CONTAINING PROTEIN"/>
    <property type="match status" value="1"/>
</dbReference>
<feature type="region of interest" description="Disordered" evidence="1">
    <location>
        <begin position="489"/>
        <end position="548"/>
    </location>
</feature>
<feature type="compositionally biased region" description="Basic and acidic residues" evidence="1">
    <location>
        <begin position="164"/>
        <end position="180"/>
    </location>
</feature>
<dbReference type="AlphaFoldDB" id="A0A9P5KW50"/>
<feature type="region of interest" description="Disordered" evidence="1">
    <location>
        <begin position="155"/>
        <end position="180"/>
    </location>
</feature>
<dbReference type="Proteomes" id="UP000701341">
    <property type="component" value="Unassembled WGS sequence"/>
</dbReference>
<feature type="region of interest" description="Disordered" evidence="1">
    <location>
        <begin position="429"/>
        <end position="461"/>
    </location>
</feature>
<dbReference type="PANTHER" id="PTHR35487">
    <property type="entry name" value="DUF3824 DOMAIN-CONTAINING PROTEIN"/>
    <property type="match status" value="1"/>
</dbReference>
<feature type="compositionally biased region" description="Basic and acidic residues" evidence="1">
    <location>
        <begin position="431"/>
        <end position="443"/>
    </location>
</feature>
<feature type="region of interest" description="Disordered" evidence="1">
    <location>
        <begin position="203"/>
        <end position="246"/>
    </location>
</feature>
<gene>
    <name evidence="2" type="ORF">PCG10_004063</name>
</gene>
<accession>A0A9P5KW50</accession>
<feature type="compositionally biased region" description="Basic and acidic residues" evidence="1">
    <location>
        <begin position="394"/>
        <end position="405"/>
    </location>
</feature>
<organism evidence="2 3">
    <name type="scientific">Penicillium crustosum</name>
    <name type="common">Blue mold fungus</name>
    <dbReference type="NCBI Taxonomy" id="36656"/>
    <lineage>
        <taxon>Eukaryota</taxon>
        <taxon>Fungi</taxon>
        <taxon>Dikarya</taxon>
        <taxon>Ascomycota</taxon>
        <taxon>Pezizomycotina</taxon>
        <taxon>Eurotiomycetes</taxon>
        <taxon>Eurotiomycetidae</taxon>
        <taxon>Eurotiales</taxon>
        <taxon>Aspergillaceae</taxon>
        <taxon>Penicillium</taxon>
    </lineage>
</organism>
<feature type="region of interest" description="Disordered" evidence="1">
    <location>
        <begin position="310"/>
        <end position="349"/>
    </location>
</feature>
<reference evidence="2" key="1">
    <citation type="submission" date="2020-02" db="EMBL/GenBank/DDBJ databases">
        <authorList>
            <person name="Lichtner F.J."/>
        </authorList>
    </citation>
    <scope>NUCLEOTIDE SEQUENCE</scope>
    <source>
        <strain evidence="2">G10</strain>
    </source>
</reference>
<feature type="region of interest" description="Disordered" evidence="1">
    <location>
        <begin position="622"/>
        <end position="643"/>
    </location>
</feature>
<evidence type="ECO:0000313" key="3">
    <source>
        <dbReference type="Proteomes" id="UP000701341"/>
    </source>
</evidence>
<keyword evidence="3" id="KW-1185">Reference proteome</keyword>
<feature type="compositionally biased region" description="Basic residues" evidence="1">
    <location>
        <begin position="508"/>
        <end position="520"/>
    </location>
</feature>
<comment type="caution">
    <text evidence="2">The sequence shown here is derived from an EMBL/GenBank/DDBJ whole genome shotgun (WGS) entry which is preliminary data.</text>
</comment>
<feature type="compositionally biased region" description="Basic residues" evidence="1">
    <location>
        <begin position="534"/>
        <end position="545"/>
    </location>
</feature>
<feature type="compositionally biased region" description="Basic residues" evidence="1">
    <location>
        <begin position="379"/>
        <end position="393"/>
    </location>
</feature>